<dbReference type="SUPFAM" id="SSF56112">
    <property type="entry name" value="Protein kinase-like (PK-like)"/>
    <property type="match status" value="1"/>
</dbReference>
<dbReference type="Proteomes" id="UP000661077">
    <property type="component" value="Unassembled WGS sequence"/>
</dbReference>
<dbReference type="PROSITE" id="PS50042">
    <property type="entry name" value="CNMP_BINDING_3"/>
    <property type="match status" value="1"/>
</dbReference>
<dbReference type="SUPFAM" id="SSF51206">
    <property type="entry name" value="cAMP-binding domain-like"/>
    <property type="match status" value="1"/>
</dbReference>
<dbReference type="PROSITE" id="PS50011">
    <property type="entry name" value="PROTEIN_KINASE_DOM"/>
    <property type="match status" value="1"/>
</dbReference>
<dbReference type="InterPro" id="IPR011009">
    <property type="entry name" value="Kinase-like_dom_sf"/>
</dbReference>
<dbReference type="RefSeq" id="WP_203169140.1">
    <property type="nucleotide sequence ID" value="NZ_JAEVLS010000004.1"/>
</dbReference>
<dbReference type="EMBL" id="JAEVLS010000004">
    <property type="protein sequence ID" value="MBM0107032.1"/>
    <property type="molecule type" value="Genomic_DNA"/>
</dbReference>
<dbReference type="Gene3D" id="1.10.510.10">
    <property type="entry name" value="Transferase(Phosphotransferase) domain 1"/>
    <property type="match status" value="1"/>
</dbReference>
<dbReference type="PROSITE" id="PS00108">
    <property type="entry name" value="PROTEIN_KINASE_ST"/>
    <property type="match status" value="1"/>
</dbReference>
<feature type="domain" description="Protein kinase" evidence="8">
    <location>
        <begin position="29"/>
        <end position="295"/>
    </location>
</feature>
<evidence type="ECO:0000259" key="9">
    <source>
        <dbReference type="PROSITE" id="PS50042"/>
    </source>
</evidence>
<accession>A0ABS1X1F1</accession>
<dbReference type="PANTHER" id="PTHR43289:SF34">
    <property type="entry name" value="SERINE_THREONINE-PROTEIN KINASE YBDM-RELATED"/>
    <property type="match status" value="1"/>
</dbReference>
<gene>
    <name evidence="10" type="ORF">JM946_20025</name>
</gene>
<reference evidence="10 11" key="1">
    <citation type="journal article" date="2021" name="Int. J. Syst. Evol. Microbiol.">
        <title>Steroidobacter gossypii sp. nov., isolated from soil of cotton cropping field.</title>
        <authorList>
            <person name="Huang R."/>
            <person name="Yang S."/>
            <person name="Zhen C."/>
            <person name="Liu W."/>
        </authorList>
    </citation>
    <scope>NUCLEOTIDE SEQUENCE [LARGE SCALE GENOMIC DNA]</scope>
    <source>
        <strain evidence="10 11">S1-65</strain>
    </source>
</reference>
<evidence type="ECO:0000256" key="6">
    <source>
        <dbReference type="ARBA" id="ARBA00022992"/>
    </source>
</evidence>
<keyword evidence="4 10" id="KW-0418">Kinase</keyword>
<proteinExistence type="predicted"/>
<dbReference type="GO" id="GO:0016301">
    <property type="term" value="F:kinase activity"/>
    <property type="evidence" value="ECO:0007669"/>
    <property type="project" value="UniProtKB-KW"/>
</dbReference>
<keyword evidence="3 7" id="KW-0547">Nucleotide-binding</keyword>
<dbReference type="InterPro" id="IPR008271">
    <property type="entry name" value="Ser/Thr_kinase_AS"/>
</dbReference>
<comment type="caution">
    <text evidence="10">The sequence shown here is derived from an EMBL/GenBank/DDBJ whole genome shotgun (WGS) entry which is preliminary data.</text>
</comment>
<keyword evidence="6" id="KW-0142">cGMP-binding</keyword>
<dbReference type="InterPro" id="IPR000595">
    <property type="entry name" value="cNMP-bd_dom"/>
</dbReference>
<evidence type="ECO:0000256" key="2">
    <source>
        <dbReference type="ARBA" id="ARBA00022679"/>
    </source>
</evidence>
<evidence type="ECO:0000259" key="8">
    <source>
        <dbReference type="PROSITE" id="PS50011"/>
    </source>
</evidence>
<keyword evidence="2" id="KW-0808">Transferase</keyword>
<dbReference type="PANTHER" id="PTHR43289">
    <property type="entry name" value="MITOGEN-ACTIVATED PROTEIN KINASE KINASE KINASE 20-RELATED"/>
    <property type="match status" value="1"/>
</dbReference>
<feature type="domain" description="Cyclic nucleotide-binding" evidence="9">
    <location>
        <begin position="316"/>
        <end position="412"/>
    </location>
</feature>
<evidence type="ECO:0000313" key="11">
    <source>
        <dbReference type="Proteomes" id="UP000661077"/>
    </source>
</evidence>
<evidence type="ECO:0000256" key="4">
    <source>
        <dbReference type="ARBA" id="ARBA00022777"/>
    </source>
</evidence>
<evidence type="ECO:0000313" key="10">
    <source>
        <dbReference type="EMBL" id="MBM0107032.1"/>
    </source>
</evidence>
<dbReference type="CDD" id="cd00038">
    <property type="entry name" value="CAP_ED"/>
    <property type="match status" value="1"/>
</dbReference>
<dbReference type="InterPro" id="IPR018490">
    <property type="entry name" value="cNMP-bd_dom_sf"/>
</dbReference>
<protein>
    <submittedName>
        <fullName evidence="10">Protein kinase</fullName>
    </submittedName>
</protein>
<dbReference type="SMART" id="SM00100">
    <property type="entry name" value="cNMP"/>
    <property type="match status" value="1"/>
</dbReference>
<name>A0ABS1X1F1_9GAMM</name>
<dbReference type="PROSITE" id="PS00107">
    <property type="entry name" value="PROTEIN_KINASE_ATP"/>
    <property type="match status" value="1"/>
</dbReference>
<dbReference type="Pfam" id="PF00069">
    <property type="entry name" value="Pkinase"/>
    <property type="match status" value="1"/>
</dbReference>
<dbReference type="InterPro" id="IPR014710">
    <property type="entry name" value="RmlC-like_jellyroll"/>
</dbReference>
<organism evidence="10 11">
    <name type="scientific">Steroidobacter gossypii</name>
    <dbReference type="NCBI Taxonomy" id="2805490"/>
    <lineage>
        <taxon>Bacteria</taxon>
        <taxon>Pseudomonadati</taxon>
        <taxon>Pseudomonadota</taxon>
        <taxon>Gammaproteobacteria</taxon>
        <taxon>Steroidobacterales</taxon>
        <taxon>Steroidobacteraceae</taxon>
        <taxon>Steroidobacter</taxon>
    </lineage>
</organism>
<evidence type="ECO:0000256" key="5">
    <source>
        <dbReference type="ARBA" id="ARBA00022840"/>
    </source>
</evidence>
<evidence type="ECO:0000256" key="1">
    <source>
        <dbReference type="ARBA" id="ARBA00022535"/>
    </source>
</evidence>
<keyword evidence="5 7" id="KW-0067">ATP-binding</keyword>
<dbReference type="Gene3D" id="3.30.200.20">
    <property type="entry name" value="Phosphorylase Kinase, domain 1"/>
    <property type="match status" value="1"/>
</dbReference>
<evidence type="ECO:0000256" key="7">
    <source>
        <dbReference type="PROSITE-ProRule" id="PRU10141"/>
    </source>
</evidence>
<dbReference type="SMART" id="SM00220">
    <property type="entry name" value="S_TKc"/>
    <property type="match status" value="1"/>
</dbReference>
<keyword evidence="11" id="KW-1185">Reference proteome</keyword>
<evidence type="ECO:0000256" key="3">
    <source>
        <dbReference type="ARBA" id="ARBA00022741"/>
    </source>
</evidence>
<dbReference type="InterPro" id="IPR017441">
    <property type="entry name" value="Protein_kinase_ATP_BS"/>
</dbReference>
<dbReference type="CDD" id="cd14014">
    <property type="entry name" value="STKc_PknB_like"/>
    <property type="match status" value="1"/>
</dbReference>
<dbReference type="InterPro" id="IPR000719">
    <property type="entry name" value="Prot_kinase_dom"/>
</dbReference>
<sequence length="437" mass="48958">MSPSSEMGGLMAQRGATREQRIPEKIGKYVIVKEVGRGSTGVVYLSHDPYYRRDVAIKVYNLESHDEDRQRVTRKMFLSEAHMVGMLQHPNILPIFDAGEENGHYYIVTEHVHGARTLSAYCKPDNLLPVDDVVEIMYKCAKALHYAHSRGVIHRDIKPSNIMLTQANDVRIIDFGIALVADSDISRIEGIAGSPSYMSPEQVQSLEITNRSDLYSLGAVLYEMLTGFRPFRGGNLSKLLHQIVYATAQPIHSLRPDIPEVLETSVAKALQKDPAKRYRNGLELAADLTRVHQALRDGTSKLDRQEQFSILRTLKFFHDFSQSEILEVLRASTWQDYEQGEEIVKEGEMDDRFYVIVSGTVAVMRSGNNVGQLEAGDCFGETSYVRGAKRLATIKALTGVTLMKVSSTLLEQSSAACQLRFNKVFLRSLISRLQSAS</sequence>
<dbReference type="Pfam" id="PF00027">
    <property type="entry name" value="cNMP_binding"/>
    <property type="match status" value="1"/>
</dbReference>
<keyword evidence="1" id="KW-0140">cGMP</keyword>
<dbReference type="Gene3D" id="2.60.120.10">
    <property type="entry name" value="Jelly Rolls"/>
    <property type="match status" value="1"/>
</dbReference>
<feature type="binding site" evidence="7">
    <location>
        <position position="58"/>
    </location>
    <ligand>
        <name>ATP</name>
        <dbReference type="ChEBI" id="CHEBI:30616"/>
    </ligand>
</feature>